<dbReference type="PRINTS" id="PR01243">
    <property type="entry name" value="NUCDPKINASE"/>
</dbReference>
<comment type="cofactor">
    <cofactor evidence="1">
        <name>Mg(2+)</name>
        <dbReference type="ChEBI" id="CHEBI:18420"/>
    </cofactor>
</comment>
<dbReference type="InterPro" id="IPR034907">
    <property type="entry name" value="NDK-like_dom"/>
</dbReference>
<evidence type="ECO:0000256" key="2">
    <source>
        <dbReference type="ARBA" id="ARBA00008142"/>
    </source>
</evidence>
<comment type="caution">
    <text evidence="16">The sequence shown here is derived from an EMBL/GenBank/DDBJ whole genome shotgun (WGS) entry which is preliminary data.</text>
</comment>
<evidence type="ECO:0000256" key="12">
    <source>
        <dbReference type="PROSITE-ProRule" id="PRU00706"/>
    </source>
</evidence>
<dbReference type="Pfam" id="PF00334">
    <property type="entry name" value="NDK"/>
    <property type="match status" value="1"/>
</dbReference>
<keyword evidence="6" id="KW-0479">Metal-binding</keyword>
<dbReference type="PROSITE" id="PS51374">
    <property type="entry name" value="NDPK_LIKE"/>
    <property type="match status" value="1"/>
</dbReference>
<dbReference type="PANTHER" id="PTHR11349">
    <property type="entry name" value="NUCLEOSIDE DIPHOSPHATE KINASE"/>
    <property type="match status" value="1"/>
</dbReference>
<keyword evidence="7" id="KW-0547">Nucleotide-binding</keyword>
<gene>
    <name evidence="16" type="primary">ndk</name>
    <name evidence="15" type="ORF">L2772_02665</name>
    <name evidence="16" type="ORF">L2Z99_02720</name>
</gene>
<keyword evidence="11" id="KW-0546">Nucleotide metabolism</keyword>
<dbReference type="EMBL" id="JAKHEY010000002">
    <property type="protein sequence ID" value="MCZ9677997.1"/>
    <property type="molecule type" value="Genomic_DNA"/>
</dbReference>
<evidence type="ECO:0000256" key="9">
    <source>
        <dbReference type="ARBA" id="ARBA00022840"/>
    </source>
</evidence>
<evidence type="ECO:0000256" key="1">
    <source>
        <dbReference type="ARBA" id="ARBA00001946"/>
    </source>
</evidence>
<evidence type="ECO:0000313" key="16">
    <source>
        <dbReference type="EMBL" id="MCZ9677997.1"/>
    </source>
</evidence>
<dbReference type="Proteomes" id="UP001211566">
    <property type="component" value="Unassembled WGS sequence"/>
</dbReference>
<evidence type="ECO:0000313" key="15">
    <source>
        <dbReference type="EMBL" id="MCZ3621772.1"/>
    </source>
</evidence>
<dbReference type="GO" id="GO:0005524">
    <property type="term" value="F:ATP binding"/>
    <property type="evidence" value="ECO:0007669"/>
    <property type="project" value="UniProtKB-KW"/>
</dbReference>
<evidence type="ECO:0000256" key="8">
    <source>
        <dbReference type="ARBA" id="ARBA00022777"/>
    </source>
</evidence>
<keyword evidence="10" id="KW-0460">Magnesium</keyword>
<evidence type="ECO:0000259" key="14">
    <source>
        <dbReference type="SMART" id="SM00562"/>
    </source>
</evidence>
<evidence type="ECO:0000313" key="17">
    <source>
        <dbReference type="Proteomes" id="UP001211420"/>
    </source>
</evidence>
<dbReference type="NCBIfam" id="NF001908">
    <property type="entry name" value="PRK00668.1"/>
    <property type="match status" value="1"/>
</dbReference>
<dbReference type="GO" id="GO:0046872">
    <property type="term" value="F:metal ion binding"/>
    <property type="evidence" value="ECO:0007669"/>
    <property type="project" value="UniProtKB-KW"/>
</dbReference>
<dbReference type="InterPro" id="IPR036850">
    <property type="entry name" value="NDK-like_dom_sf"/>
</dbReference>
<dbReference type="GO" id="GO:0006183">
    <property type="term" value="P:GTP biosynthetic process"/>
    <property type="evidence" value="ECO:0007669"/>
    <property type="project" value="InterPro"/>
</dbReference>
<reference evidence="16" key="1">
    <citation type="submission" date="2022-01" db="EMBL/GenBank/DDBJ databases">
        <title>STING isolate genome collection.</title>
        <authorList>
            <person name="France M."/>
            <person name="Rutt L."/>
            <person name="Humphrys M."/>
            <person name="Ravel J."/>
        </authorList>
    </citation>
    <scope>NUCLEOTIDE SEQUENCE</scope>
    <source>
        <strain evidence="16">C0081E5</strain>
    </source>
</reference>
<organism evidence="16 18">
    <name type="scientific">Lactobacillus mulieris</name>
    <dbReference type="NCBI Taxonomy" id="2508708"/>
    <lineage>
        <taxon>Bacteria</taxon>
        <taxon>Bacillati</taxon>
        <taxon>Bacillota</taxon>
        <taxon>Bacilli</taxon>
        <taxon>Lactobacillales</taxon>
        <taxon>Lactobacillaceae</taxon>
        <taxon>Lactobacillus</taxon>
    </lineage>
</organism>
<dbReference type="EC" id="2.7.4.6" evidence="3"/>
<evidence type="ECO:0000256" key="5">
    <source>
        <dbReference type="ARBA" id="ARBA00022679"/>
    </source>
</evidence>
<dbReference type="GO" id="GO:0006228">
    <property type="term" value="P:UTP biosynthetic process"/>
    <property type="evidence" value="ECO:0007669"/>
    <property type="project" value="InterPro"/>
</dbReference>
<dbReference type="CDD" id="cd04413">
    <property type="entry name" value="NDPk_I"/>
    <property type="match status" value="1"/>
</dbReference>
<dbReference type="AlphaFoldDB" id="A0AAW5WXX8"/>
<proteinExistence type="inferred from homology"/>
<name>A0AAW5WXX8_9LACO</name>
<dbReference type="RefSeq" id="WP_269254603.1">
    <property type="nucleotide sequence ID" value="NZ_JAKHEY010000002.1"/>
</dbReference>
<evidence type="ECO:0000256" key="10">
    <source>
        <dbReference type="ARBA" id="ARBA00022842"/>
    </source>
</evidence>
<evidence type="ECO:0000313" key="18">
    <source>
        <dbReference type="Proteomes" id="UP001211566"/>
    </source>
</evidence>
<reference evidence="15 17" key="2">
    <citation type="submission" date="2022-01" db="EMBL/GenBank/DDBJ databases">
        <title>VMRC isolate genome collection.</title>
        <authorList>
            <person name="France M."/>
            <person name="Rutt L."/>
            <person name="Humphrys M."/>
            <person name="Ravel J."/>
        </authorList>
    </citation>
    <scope>NUCLEOTIDE SEQUENCE [LARGE SCALE GENOMIC DNA]</scope>
    <source>
        <strain evidence="15 17">C0172B4</strain>
    </source>
</reference>
<dbReference type="InterPro" id="IPR001564">
    <property type="entry name" value="Nucleoside_diP_kinase"/>
</dbReference>
<dbReference type="EMBL" id="JAKHPW010000002">
    <property type="protein sequence ID" value="MCZ3621772.1"/>
    <property type="molecule type" value="Genomic_DNA"/>
</dbReference>
<evidence type="ECO:0000256" key="11">
    <source>
        <dbReference type="ARBA" id="ARBA00023080"/>
    </source>
</evidence>
<dbReference type="Proteomes" id="UP001211420">
    <property type="component" value="Unassembled WGS sequence"/>
</dbReference>
<keyword evidence="9" id="KW-0067">ATP-binding</keyword>
<dbReference type="SUPFAM" id="SSF54919">
    <property type="entry name" value="Nucleoside diphosphate kinase, NDK"/>
    <property type="match status" value="1"/>
</dbReference>
<evidence type="ECO:0000256" key="13">
    <source>
        <dbReference type="RuleBase" id="RU004011"/>
    </source>
</evidence>
<comment type="caution">
    <text evidence="12">Lacks conserved residue(s) required for the propagation of feature annotation.</text>
</comment>
<dbReference type="SMART" id="SM00562">
    <property type="entry name" value="NDK"/>
    <property type="match status" value="1"/>
</dbReference>
<evidence type="ECO:0000256" key="4">
    <source>
        <dbReference type="ARBA" id="ARBA00017632"/>
    </source>
</evidence>
<comment type="similarity">
    <text evidence="2 12 13">Belongs to the NDK family.</text>
</comment>
<keyword evidence="17" id="KW-1185">Reference proteome</keyword>
<evidence type="ECO:0000256" key="7">
    <source>
        <dbReference type="ARBA" id="ARBA00022741"/>
    </source>
</evidence>
<feature type="domain" description="Nucleoside diphosphate kinase-like" evidence="14">
    <location>
        <begin position="4"/>
        <end position="145"/>
    </location>
</feature>
<dbReference type="GO" id="GO:0004550">
    <property type="term" value="F:nucleoside diphosphate kinase activity"/>
    <property type="evidence" value="ECO:0007669"/>
    <property type="project" value="UniProtKB-EC"/>
</dbReference>
<sequence>MIQNEYSLVLVKPDGVKAGHVGDIITRIENRGYKIEALKVINATENQLNEHYVDSVGKPYFPHLLNYMTSGPMIGMIVSGTHVIEVLHKMAGATNPSNAEMGTIRGDFGREWPDDNIRNVIHTSDSQESAEREAKVWFSDFDFSKIENY</sequence>
<keyword evidence="5 16" id="KW-0808">Transferase</keyword>
<keyword evidence="8 16" id="KW-0418">Kinase</keyword>
<protein>
    <recommendedName>
        <fullName evidence="4">Nucleoside diphosphate kinase</fullName>
        <ecNumber evidence="3">2.7.4.6</ecNumber>
    </recommendedName>
</protein>
<dbReference type="FunFam" id="3.30.70.141:FF:000003">
    <property type="entry name" value="Nucleoside diphosphate kinase"/>
    <property type="match status" value="1"/>
</dbReference>
<accession>A0AAW5WXX8</accession>
<evidence type="ECO:0000256" key="6">
    <source>
        <dbReference type="ARBA" id="ARBA00022723"/>
    </source>
</evidence>
<dbReference type="GO" id="GO:0006241">
    <property type="term" value="P:CTP biosynthetic process"/>
    <property type="evidence" value="ECO:0007669"/>
    <property type="project" value="InterPro"/>
</dbReference>
<dbReference type="Gene3D" id="3.30.70.141">
    <property type="entry name" value="Nucleoside diphosphate kinase-like domain"/>
    <property type="match status" value="1"/>
</dbReference>
<evidence type="ECO:0000256" key="3">
    <source>
        <dbReference type="ARBA" id="ARBA00012966"/>
    </source>
</evidence>